<dbReference type="Gene3D" id="1.40.20.10">
    <property type="entry name" value="CHAD domain"/>
    <property type="match status" value="1"/>
</dbReference>
<dbReference type="AlphaFoldDB" id="A0A2S5CG41"/>
<dbReference type="PROSITE" id="PS51708">
    <property type="entry name" value="CHAD"/>
    <property type="match status" value="1"/>
</dbReference>
<evidence type="ECO:0000313" key="2">
    <source>
        <dbReference type="EMBL" id="POZ49773.1"/>
    </source>
</evidence>
<dbReference type="EMBL" id="PGFZ01000024">
    <property type="protein sequence ID" value="POZ49773.1"/>
    <property type="molecule type" value="Genomic_DNA"/>
</dbReference>
<dbReference type="InterPro" id="IPR007899">
    <property type="entry name" value="CHAD_dom"/>
</dbReference>
<dbReference type="InterPro" id="IPR038186">
    <property type="entry name" value="CHAD_dom_sf"/>
</dbReference>
<dbReference type="Pfam" id="PF05235">
    <property type="entry name" value="CHAD"/>
    <property type="match status" value="1"/>
</dbReference>
<gene>
    <name evidence="2" type="ORF">AADEFJLK_04449</name>
</gene>
<comment type="caution">
    <text evidence="2">The sequence shown here is derived from an EMBL/GenBank/DDBJ whole genome shotgun (WGS) entry which is preliminary data.</text>
</comment>
<dbReference type="RefSeq" id="WP_103975855.1">
    <property type="nucleotide sequence ID" value="NZ_PGFZ01000024.1"/>
</dbReference>
<reference evidence="2 3" key="1">
    <citation type="submission" date="2017-11" db="EMBL/GenBank/DDBJ databases">
        <title>Draft Genome Sequence of Methylobacter psychrotolerans Sph1T, an Obligate Methanotroph from Low-Temperature Environments.</title>
        <authorList>
            <person name="Oshkin I.Y."/>
            <person name="Miroshnikov K."/>
            <person name="Belova S.E."/>
            <person name="Korzhenkov A."/>
            <person name="Toshchakov S.V."/>
            <person name="Dedysh S.N."/>
        </authorList>
    </citation>
    <scope>NUCLEOTIDE SEQUENCE [LARGE SCALE GENOMIC DNA]</scope>
    <source>
        <strain evidence="2 3">Sph1</strain>
    </source>
</reference>
<evidence type="ECO:0000259" key="1">
    <source>
        <dbReference type="PROSITE" id="PS51708"/>
    </source>
</evidence>
<dbReference type="PANTHER" id="PTHR39339:SF1">
    <property type="entry name" value="CHAD DOMAIN-CONTAINING PROTEIN"/>
    <property type="match status" value="1"/>
</dbReference>
<name>A0A2S5CG41_9GAMM</name>
<dbReference type="SMART" id="SM00880">
    <property type="entry name" value="CHAD"/>
    <property type="match status" value="1"/>
</dbReference>
<organism evidence="2 3">
    <name type="scientific">Methylovulum psychrotolerans</name>
    <dbReference type="NCBI Taxonomy" id="1704499"/>
    <lineage>
        <taxon>Bacteria</taxon>
        <taxon>Pseudomonadati</taxon>
        <taxon>Pseudomonadota</taxon>
        <taxon>Gammaproteobacteria</taxon>
        <taxon>Methylococcales</taxon>
        <taxon>Methylococcaceae</taxon>
        <taxon>Methylovulum</taxon>
    </lineage>
</organism>
<evidence type="ECO:0000313" key="3">
    <source>
        <dbReference type="Proteomes" id="UP000237423"/>
    </source>
</evidence>
<dbReference type="PANTHER" id="PTHR39339">
    <property type="entry name" value="SLR1444 PROTEIN"/>
    <property type="match status" value="1"/>
</dbReference>
<proteinExistence type="predicted"/>
<dbReference type="Proteomes" id="UP000237423">
    <property type="component" value="Unassembled WGS sequence"/>
</dbReference>
<sequence>MTPLPQSFACPSPATALFADLSRFAKLTRVSSQRGQTRYYDSFDWRLYQKGICCELTQTKTAAWLTLSQYMDGQTLARADLTPPDNTAPLFTEHCPASLRPLLEPILSMRALLNIGQIACQCHQTTVIDTEDKVLVRLVLEEYQDGLSRLWVAPLKGYEKAARQFVGLLTNQLHLLPYHAGLLPERLTCQPGSYTGKLDLALNPAMRADTACKDIYRQLHGIISANEQGIIHRTDSEFLHDFRVAVRKTRAGISQLNRVLPKRISRHYAGFFAELGRATSPVRDMDVYLLDFDGYKNALPLAIRADLEPLRTFLLTQQAHWQQELATTLASTAYTHTLTDWAQFLQQPTPQALQATHPDAHRPIKQVADQRIGKLYHRALREGKTIRRDSPADNFHTLRKTCKKLRYLMEFFQTLYPTPLFKDLLKKLKNLQAILGTIQDCQVQADYIRQFQAEPFPAPTQLALTALLQLLAERDEQARAAFTDTFAEFTHCDQRQLLAKH</sequence>
<accession>A0A2S5CG41</accession>
<protein>
    <submittedName>
        <fullName evidence="2">CHAD domain-containing protein</fullName>
    </submittedName>
</protein>
<feature type="domain" description="CHAD" evidence="1">
    <location>
        <begin position="204"/>
        <end position="495"/>
    </location>
</feature>